<proteinExistence type="predicted"/>
<dbReference type="Proteomes" id="UP000504882">
    <property type="component" value="Unassembled WGS sequence"/>
</dbReference>
<accession>A0ABY2E7X2</accession>
<name>A0ABY2E7X2_9MICO</name>
<keyword evidence="1" id="KW-0812">Transmembrane</keyword>
<reference evidence="2 3" key="1">
    <citation type="submission" date="2019-03" db="EMBL/GenBank/DDBJ databases">
        <title>Genomic features of bacteria from cold environments.</title>
        <authorList>
            <person name="Shen L."/>
        </authorList>
    </citation>
    <scope>NUCLEOTIDE SEQUENCE [LARGE SCALE GENOMIC DNA]</scope>
    <source>
        <strain evidence="3">T3246-1</strain>
    </source>
</reference>
<dbReference type="EMBL" id="SMNA01000002">
    <property type="protein sequence ID" value="TDE97671.1"/>
    <property type="molecule type" value="Genomic_DNA"/>
</dbReference>
<keyword evidence="1" id="KW-0472">Membrane</keyword>
<gene>
    <name evidence="2" type="ORF">EXU48_04405</name>
</gene>
<evidence type="ECO:0000313" key="2">
    <source>
        <dbReference type="EMBL" id="TDE97671.1"/>
    </source>
</evidence>
<sequence>MRSRLERSGEAERGSAVVEFLGVSLVLLVPIVYLIITLGRIEAAGFAAEGAARDAGRLISDAETMEEGLALATLAVELAFADQGITVDGDRILTVTCAEDPCLTPGSFIHLRIDTTVSLPGAPAFMADALPMEVAIEAEAMTAVDTYRERP</sequence>
<feature type="transmembrane region" description="Helical" evidence="1">
    <location>
        <begin position="20"/>
        <end position="39"/>
    </location>
</feature>
<keyword evidence="3" id="KW-1185">Reference proteome</keyword>
<organism evidence="2 3">
    <name type="scientific">Occultella glacieicola</name>
    <dbReference type="NCBI Taxonomy" id="2518684"/>
    <lineage>
        <taxon>Bacteria</taxon>
        <taxon>Bacillati</taxon>
        <taxon>Actinomycetota</taxon>
        <taxon>Actinomycetes</taxon>
        <taxon>Micrococcales</taxon>
        <taxon>Ruaniaceae</taxon>
        <taxon>Occultella</taxon>
    </lineage>
</organism>
<evidence type="ECO:0000313" key="3">
    <source>
        <dbReference type="Proteomes" id="UP000504882"/>
    </source>
</evidence>
<keyword evidence="1" id="KW-1133">Transmembrane helix</keyword>
<comment type="caution">
    <text evidence="2">The sequence shown here is derived from an EMBL/GenBank/DDBJ whole genome shotgun (WGS) entry which is preliminary data.</text>
</comment>
<evidence type="ECO:0000256" key="1">
    <source>
        <dbReference type="SAM" id="Phobius"/>
    </source>
</evidence>
<protein>
    <submittedName>
        <fullName evidence="2">Pilus assembly protein</fullName>
    </submittedName>
</protein>